<dbReference type="RefSeq" id="WP_125014268.1">
    <property type="nucleotide sequence ID" value="NZ_QWEZ01000001.1"/>
</dbReference>
<comment type="caution">
    <text evidence="1">The sequence shown here is derived from an EMBL/GenBank/DDBJ whole genome shotgun (WGS) entry which is preliminary data.</text>
</comment>
<accession>A0A3P3VNF9</accession>
<gene>
    <name evidence="1" type="ORF">D0544_01800</name>
</gene>
<evidence type="ECO:0000313" key="2">
    <source>
        <dbReference type="Proteomes" id="UP000280792"/>
    </source>
</evidence>
<sequence length="106" mass="12103">MVARIGILLVLLTVLATGLWLKPRWHFVEAFPDLIPAYYAKEFCSCYFVVGNDEAYCHAYVEQWLPISDFQLNPAQRWVQASGLGRTQRASYFGPRQGCGLEPYGR</sequence>
<proteinExistence type="predicted"/>
<reference evidence="1 2" key="2">
    <citation type="submission" date="2018-12" db="EMBL/GenBank/DDBJ databases">
        <title>Simiduia agarivorans gen. nov., sp. nov., a marine, agarolytic bacterium isolated from shallow coastal water from Keelung, Taiwan.</title>
        <authorList>
            <person name="Shieh W.Y."/>
        </authorList>
    </citation>
    <scope>NUCLEOTIDE SEQUENCE [LARGE SCALE GENOMIC DNA]</scope>
    <source>
        <strain evidence="1 2">GTF-13</strain>
    </source>
</reference>
<keyword evidence="2" id="KW-1185">Reference proteome</keyword>
<dbReference type="AlphaFoldDB" id="A0A3P3VNF9"/>
<evidence type="ECO:0000313" key="1">
    <source>
        <dbReference type="EMBL" id="RRJ83877.1"/>
    </source>
</evidence>
<reference evidence="1 2" key="1">
    <citation type="submission" date="2018-08" db="EMBL/GenBank/DDBJ databases">
        <authorList>
            <person name="Khan S.A."/>
        </authorList>
    </citation>
    <scope>NUCLEOTIDE SEQUENCE [LARGE SCALE GENOMIC DNA]</scope>
    <source>
        <strain evidence="1 2">GTF-13</strain>
    </source>
</reference>
<dbReference type="Proteomes" id="UP000280792">
    <property type="component" value="Unassembled WGS sequence"/>
</dbReference>
<name>A0A3P3VNF9_9GAMM</name>
<protein>
    <submittedName>
        <fullName evidence="1">Amidase</fullName>
    </submittedName>
</protein>
<dbReference type="EMBL" id="QWEZ01000001">
    <property type="protein sequence ID" value="RRJ83877.1"/>
    <property type="molecule type" value="Genomic_DNA"/>
</dbReference>
<organism evidence="1 2">
    <name type="scientific">Aestuariirhabdus litorea</name>
    <dbReference type="NCBI Taxonomy" id="2528527"/>
    <lineage>
        <taxon>Bacteria</taxon>
        <taxon>Pseudomonadati</taxon>
        <taxon>Pseudomonadota</taxon>
        <taxon>Gammaproteobacteria</taxon>
        <taxon>Oceanospirillales</taxon>
        <taxon>Aestuariirhabdaceae</taxon>
        <taxon>Aestuariirhabdus</taxon>
    </lineage>
</organism>